<dbReference type="AlphaFoldDB" id="A0A517SBC6"/>
<dbReference type="InParanoid" id="A0A517SBC6"/>
<accession>A0A517SBC6</accession>
<dbReference type="EMBL" id="CP036271">
    <property type="protein sequence ID" value="QDT53441.1"/>
    <property type="molecule type" value="Genomic_DNA"/>
</dbReference>
<dbReference type="Proteomes" id="UP000315700">
    <property type="component" value="Chromosome"/>
</dbReference>
<evidence type="ECO:0008006" key="3">
    <source>
        <dbReference type="Google" id="ProtNLM"/>
    </source>
</evidence>
<gene>
    <name evidence="1" type="ORF">Pan44_14580</name>
</gene>
<reference evidence="1 2" key="1">
    <citation type="submission" date="2019-02" db="EMBL/GenBank/DDBJ databases">
        <title>Deep-cultivation of Planctomycetes and their phenomic and genomic characterization uncovers novel biology.</title>
        <authorList>
            <person name="Wiegand S."/>
            <person name="Jogler M."/>
            <person name="Boedeker C."/>
            <person name="Pinto D."/>
            <person name="Vollmers J."/>
            <person name="Rivas-Marin E."/>
            <person name="Kohn T."/>
            <person name="Peeters S.H."/>
            <person name="Heuer A."/>
            <person name="Rast P."/>
            <person name="Oberbeckmann S."/>
            <person name="Bunk B."/>
            <person name="Jeske O."/>
            <person name="Meyerdierks A."/>
            <person name="Storesund J.E."/>
            <person name="Kallscheuer N."/>
            <person name="Luecker S."/>
            <person name="Lage O.M."/>
            <person name="Pohl T."/>
            <person name="Merkel B.J."/>
            <person name="Hornburger P."/>
            <person name="Mueller R.-W."/>
            <person name="Bruemmer F."/>
            <person name="Labrenz M."/>
            <person name="Spormann A.M."/>
            <person name="Op den Camp H."/>
            <person name="Overmann J."/>
            <person name="Amann R."/>
            <person name="Jetten M.S.M."/>
            <person name="Mascher T."/>
            <person name="Medema M.H."/>
            <person name="Devos D.P."/>
            <person name="Kaster A.-K."/>
            <person name="Ovreas L."/>
            <person name="Rohde M."/>
            <person name="Galperin M.Y."/>
            <person name="Jogler C."/>
        </authorList>
    </citation>
    <scope>NUCLEOTIDE SEQUENCE [LARGE SCALE GENOMIC DNA]</scope>
    <source>
        <strain evidence="1 2">Pan44</strain>
    </source>
</reference>
<sequence>MHESVLGLALAIVGLSAGGLPAAETVPSTSEFSAQWLRDLGSDDFRIREQAADEIARAGAAAIEPLKREAPRMDRESAVRCLSRLEHFSRASDPETAQAANAALLELETSSNPAVAELAAAALVKTERLPPTATLRLPLGPLPRMNVQLSVRVEGRSRTTTQTINGQRTITIEEDGDKTVIEDQAGRNIRVTIRKVVNGAEQTTEHSAVDLEDLRRKAPEVARLYEAATQPKQAQGVEQLRADLKAKREKANTAARAYLELNVERNRMRREGKTGTPEYEALEKRVEAAREALRSVHRP</sequence>
<evidence type="ECO:0000313" key="1">
    <source>
        <dbReference type="EMBL" id="QDT53441.1"/>
    </source>
</evidence>
<dbReference type="KEGG" id="ccos:Pan44_14580"/>
<organism evidence="1 2">
    <name type="scientific">Caulifigura coniformis</name>
    <dbReference type="NCBI Taxonomy" id="2527983"/>
    <lineage>
        <taxon>Bacteria</taxon>
        <taxon>Pseudomonadati</taxon>
        <taxon>Planctomycetota</taxon>
        <taxon>Planctomycetia</taxon>
        <taxon>Planctomycetales</taxon>
        <taxon>Planctomycetaceae</taxon>
        <taxon>Caulifigura</taxon>
    </lineage>
</organism>
<protein>
    <recommendedName>
        <fullName evidence="3">HEAT repeat protein</fullName>
    </recommendedName>
</protein>
<proteinExistence type="predicted"/>
<keyword evidence="2" id="KW-1185">Reference proteome</keyword>
<dbReference type="Gene3D" id="1.25.10.10">
    <property type="entry name" value="Leucine-rich Repeat Variant"/>
    <property type="match status" value="1"/>
</dbReference>
<dbReference type="InterPro" id="IPR011989">
    <property type="entry name" value="ARM-like"/>
</dbReference>
<name>A0A517SBC6_9PLAN</name>
<dbReference type="RefSeq" id="WP_145028658.1">
    <property type="nucleotide sequence ID" value="NZ_CP036271.1"/>
</dbReference>
<evidence type="ECO:0000313" key="2">
    <source>
        <dbReference type="Proteomes" id="UP000315700"/>
    </source>
</evidence>